<protein>
    <submittedName>
        <fullName evidence="6">Uncharacterized protein</fullName>
    </submittedName>
</protein>
<dbReference type="AlphaFoldDB" id="A0A834XRU1"/>
<dbReference type="GO" id="GO:0060271">
    <property type="term" value="P:cilium assembly"/>
    <property type="evidence" value="ECO:0007669"/>
    <property type="project" value="TreeGrafter"/>
</dbReference>
<keyword evidence="3" id="KW-0970">Cilium biogenesis/degradation</keyword>
<evidence type="ECO:0000256" key="2">
    <source>
        <dbReference type="ARBA" id="ARBA00022490"/>
    </source>
</evidence>
<gene>
    <name evidence="6" type="ORF">HCN44_000400</name>
</gene>
<dbReference type="InterPro" id="IPR010796">
    <property type="entry name" value="C2_B9-type_dom"/>
</dbReference>
<comment type="caution">
    <text evidence="6">The sequence shown here is derived from an EMBL/GenBank/DDBJ whole genome shotgun (WGS) entry which is preliminary data.</text>
</comment>
<accession>A0A834XRU1</accession>
<dbReference type="OrthoDB" id="10263520at2759"/>
<dbReference type="PANTHER" id="PTHR12968:SF4">
    <property type="entry name" value="TECTONIC-LIKE COMPLEX MEMBER MKS1"/>
    <property type="match status" value="1"/>
</dbReference>
<organism evidence="6 7">
    <name type="scientific">Aphidius gifuensis</name>
    <name type="common">Parasitoid wasp</name>
    <dbReference type="NCBI Taxonomy" id="684658"/>
    <lineage>
        <taxon>Eukaryota</taxon>
        <taxon>Metazoa</taxon>
        <taxon>Ecdysozoa</taxon>
        <taxon>Arthropoda</taxon>
        <taxon>Hexapoda</taxon>
        <taxon>Insecta</taxon>
        <taxon>Pterygota</taxon>
        <taxon>Neoptera</taxon>
        <taxon>Endopterygota</taxon>
        <taxon>Hymenoptera</taxon>
        <taxon>Apocrita</taxon>
        <taxon>Ichneumonoidea</taxon>
        <taxon>Braconidae</taxon>
        <taxon>Aphidiinae</taxon>
        <taxon>Aphidius</taxon>
    </lineage>
</organism>
<evidence type="ECO:0000256" key="5">
    <source>
        <dbReference type="ARBA" id="ARBA00023273"/>
    </source>
</evidence>
<dbReference type="GO" id="GO:0036038">
    <property type="term" value="C:MKS complex"/>
    <property type="evidence" value="ECO:0007669"/>
    <property type="project" value="TreeGrafter"/>
</dbReference>
<evidence type="ECO:0000256" key="1">
    <source>
        <dbReference type="ARBA" id="ARBA00004120"/>
    </source>
</evidence>
<keyword evidence="5" id="KW-0966">Cell projection</keyword>
<proteinExistence type="predicted"/>
<keyword evidence="7" id="KW-1185">Reference proteome</keyword>
<comment type="subcellular location">
    <subcellularLocation>
        <location evidence="1">Cytoplasm</location>
        <location evidence="1">Cytoskeleton</location>
        <location evidence="1">Cilium basal body</location>
    </subcellularLocation>
</comment>
<evidence type="ECO:0000256" key="3">
    <source>
        <dbReference type="ARBA" id="ARBA00022794"/>
    </source>
</evidence>
<dbReference type="Proteomes" id="UP000639338">
    <property type="component" value="Unassembled WGS sequence"/>
</dbReference>
<keyword evidence="4" id="KW-0206">Cytoskeleton</keyword>
<dbReference type="PANTHER" id="PTHR12968">
    <property type="entry name" value="B9 DOMAIN-CONTAINING"/>
    <property type="match status" value="1"/>
</dbReference>
<keyword evidence="2" id="KW-0963">Cytoplasm</keyword>
<name>A0A834XRU1_APHGI</name>
<evidence type="ECO:0000256" key="4">
    <source>
        <dbReference type="ARBA" id="ARBA00023212"/>
    </source>
</evidence>
<reference evidence="6 7" key="1">
    <citation type="submission" date="2020-08" db="EMBL/GenBank/DDBJ databases">
        <title>Aphidius gifuensis genome sequencing and assembly.</title>
        <authorList>
            <person name="Du Z."/>
        </authorList>
    </citation>
    <scope>NUCLEOTIDE SEQUENCE [LARGE SCALE GENOMIC DNA]</scope>
    <source>
        <strain evidence="6">YNYX2018</strain>
        <tissue evidence="6">Adults</tissue>
    </source>
</reference>
<dbReference type="Pfam" id="PF07162">
    <property type="entry name" value="B9-C2"/>
    <property type="match status" value="1"/>
</dbReference>
<evidence type="ECO:0000313" key="6">
    <source>
        <dbReference type="EMBL" id="KAF7990595.1"/>
    </source>
</evidence>
<sequence length="357" mass="41916">MISESPYDTWIRRNHYLYKNRVVMYVMVDLTSKDEAFHDMEDSEVLLCTVTFDKTRKILTIDPDLSFNKPYTIDKTFMNFDYWIEHVSCGQIPQEIQTQKKFLRHKIKKKNVIKATKIYPEIKQPLCNILRLYLTIDFTKVYGFSYDAMYLSYLIDLPKYWTTNQPGRLSGRSQRCRMSNGTANFSYVIDMTLDLNLDYLKNDNTDITWPQLLIAAASFDSWTRYRIEGYVSLRLFQMSGNCLLKLQTWRPVANFSSKLRRFFTGGIAELEDLTYIGIPEEYGNSILDKTHLQIMSSGTIEVNINVIQQCRHFSRSQDVTRETFDQFNAGILINNIESALKQFKIARERMIYARATS</sequence>
<evidence type="ECO:0000313" key="7">
    <source>
        <dbReference type="Proteomes" id="UP000639338"/>
    </source>
</evidence>
<dbReference type="EMBL" id="JACMRX010000004">
    <property type="protein sequence ID" value="KAF7990595.1"/>
    <property type="molecule type" value="Genomic_DNA"/>
</dbReference>